<evidence type="ECO:0000259" key="9">
    <source>
        <dbReference type="SMART" id="SM01081"/>
    </source>
</evidence>
<dbReference type="InterPro" id="IPR029018">
    <property type="entry name" value="Hex-like_dom2"/>
</dbReference>
<feature type="active site" description="Proton donor" evidence="8">
    <location>
        <position position="581"/>
    </location>
</feature>
<sequence length="907" mass="103508">MSFLKHTTFYIALLTLVNVSCDDAPPLNNNASSRASNVNAAIQTVSEKNVLTQTNVNLADLTQEKLHSVAQSIELNYQVIDNQPEGECASEFAGGQCFKSKITMSIPDALHGQPWSIYFSHIAPARRSTNDGLAIEHVNGDLHRLYPLRTATDNKIISVVFYSDFWHLSNSDIMPNYFIVIEGLKPEVLAVTDEKNKISLQENNRWFFAGLPQNDKFLKRGDTDNIQISDAQYLYQQYSNFKNIDEEQWRNRIVPMPSQILDFNADARLFLGNGITLKKNDFKANSAMVSVALQRFQRLGVPIVDEGVPVFITHLKPTNSHSLLADQSYELSVDKSSIHIKATTATGAFYGLMSVAALLDINDLSVTDISLKDKPRYLFRGLHIDVARNFHQKELLYKIIEQMAAYKLNKLHLHLGDDEGWRVEIPTLPELTQIASKRCFDLAEDNCLLPQLGSGPNADTSVNGYFSELEYKSILQYADAHQIEVIPSFDMPGHSRAAVKAMEARYRKLMTEGKPERAKEFLLTDLSDTSIYESVQYYHDNTINVCLPSSYKFVYEVISEIARMHKEAGTPLRRYHIGADETAGAWKNSPQCQNFIQEHSEIEKPEQLTGYFIETVAQHLAERGIIAAGWSDGMKLTHTKNMPEPTQVNDWSALFWQGHKTTHDLINRGWQVVASNPDVTYFDFPYEVDPEEPGYYWGSRRTNTQKVFQFMPDNLPAMAEVWRDRSGNRYQADDRSSKEHQPIKNGLKLYGVQGQFWSESIRDDTLVEYMLFPRLLALSERAWHKADWELEYDHHGRLYSSDTSYFDQQRKKQRDKDWRVFAATLGHKELRKLAKLDIDFRIPTVGAVLKSDKLYYRTAFPGFDIEVKQPDSDEWTLIHPNMSVTSGTLVRAVHRATQRVGRSIAVN</sequence>
<dbReference type="InterPro" id="IPR013783">
    <property type="entry name" value="Ig-like_fold"/>
</dbReference>
<dbReference type="KEGG" id="plei:Q9312_15645"/>
<feature type="domain" description="Chitobiase/beta-hexosaminidases N-terminal" evidence="9">
    <location>
        <begin position="71"/>
        <end position="233"/>
    </location>
</feature>
<comment type="similarity">
    <text evidence="2">Belongs to the glycosyl hydrolase 20 family.</text>
</comment>
<evidence type="ECO:0000256" key="1">
    <source>
        <dbReference type="ARBA" id="ARBA00001231"/>
    </source>
</evidence>
<dbReference type="EC" id="3.2.1.52" evidence="3"/>
<dbReference type="InterPro" id="IPR025705">
    <property type="entry name" value="Beta_hexosaminidase_sua/sub"/>
</dbReference>
<dbReference type="InterPro" id="IPR014756">
    <property type="entry name" value="Ig_E-set"/>
</dbReference>
<dbReference type="GO" id="GO:0016020">
    <property type="term" value="C:membrane"/>
    <property type="evidence" value="ECO:0007669"/>
    <property type="project" value="TreeGrafter"/>
</dbReference>
<dbReference type="Proteomes" id="UP001239782">
    <property type="component" value="Chromosome"/>
</dbReference>
<reference evidence="10 11" key="1">
    <citation type="submission" date="2023-08" db="EMBL/GenBank/DDBJ databases">
        <title>Pleionea litopenaei sp. nov., isolated from stomach of juvenile Litopenaeus vannamei.</title>
        <authorList>
            <person name="Rho A.M."/>
            <person name="Hwang C.Y."/>
        </authorList>
    </citation>
    <scope>NUCLEOTIDE SEQUENCE [LARGE SCALE GENOMIC DNA]</scope>
    <source>
        <strain evidence="10 11">HL-JVS1</strain>
    </source>
</reference>
<dbReference type="Pfam" id="PF03173">
    <property type="entry name" value="CHB_HEX"/>
    <property type="match status" value="1"/>
</dbReference>
<dbReference type="PRINTS" id="PR00738">
    <property type="entry name" value="GLHYDRLASE20"/>
</dbReference>
<evidence type="ECO:0000256" key="4">
    <source>
        <dbReference type="ARBA" id="ARBA00022801"/>
    </source>
</evidence>
<dbReference type="GO" id="GO:0030203">
    <property type="term" value="P:glycosaminoglycan metabolic process"/>
    <property type="evidence" value="ECO:0007669"/>
    <property type="project" value="TreeGrafter"/>
</dbReference>
<organism evidence="10 11">
    <name type="scientific">Pleionea litopenaei</name>
    <dbReference type="NCBI Taxonomy" id="3070815"/>
    <lineage>
        <taxon>Bacteria</taxon>
        <taxon>Pseudomonadati</taxon>
        <taxon>Pseudomonadota</taxon>
        <taxon>Gammaproteobacteria</taxon>
        <taxon>Oceanospirillales</taxon>
        <taxon>Pleioneaceae</taxon>
        <taxon>Pleionea</taxon>
    </lineage>
</organism>
<dbReference type="InterPro" id="IPR015883">
    <property type="entry name" value="Glyco_hydro_20_cat"/>
</dbReference>
<dbReference type="InterPro" id="IPR004866">
    <property type="entry name" value="CHB/HEX_N_dom"/>
</dbReference>
<dbReference type="InterPro" id="IPR015882">
    <property type="entry name" value="HEX_bac_N"/>
</dbReference>
<gene>
    <name evidence="10" type="ORF">Q9312_15645</name>
</gene>
<evidence type="ECO:0000256" key="7">
    <source>
        <dbReference type="ARBA" id="ARBA00033000"/>
    </source>
</evidence>
<keyword evidence="4" id="KW-0378">Hydrolase</keyword>
<evidence type="ECO:0000256" key="6">
    <source>
        <dbReference type="ARBA" id="ARBA00030512"/>
    </source>
</evidence>
<dbReference type="Pfam" id="PF00728">
    <property type="entry name" value="Glyco_hydro_20"/>
    <property type="match status" value="1"/>
</dbReference>
<evidence type="ECO:0000256" key="5">
    <source>
        <dbReference type="ARBA" id="ARBA00023295"/>
    </source>
</evidence>
<dbReference type="RefSeq" id="WP_309201800.1">
    <property type="nucleotide sequence ID" value="NZ_CP133548.1"/>
</dbReference>
<dbReference type="Gene3D" id="3.30.379.10">
    <property type="entry name" value="Chitobiase/beta-hexosaminidase domain 2-like"/>
    <property type="match status" value="1"/>
</dbReference>
<evidence type="ECO:0000313" key="10">
    <source>
        <dbReference type="EMBL" id="WMS86655.1"/>
    </source>
</evidence>
<protein>
    <recommendedName>
        <fullName evidence="3">beta-N-acetylhexosaminidase</fullName>
        <ecNumber evidence="3">3.2.1.52</ecNumber>
    </recommendedName>
    <alternativeName>
        <fullName evidence="6">Beta-N-acetylhexosaminidase</fullName>
    </alternativeName>
    <alternativeName>
        <fullName evidence="7">N-acetyl-beta-glucosaminidase</fullName>
    </alternativeName>
</protein>
<comment type="catalytic activity">
    <reaction evidence="1">
        <text>Hydrolysis of terminal non-reducing N-acetyl-D-hexosamine residues in N-acetyl-beta-D-hexosaminides.</text>
        <dbReference type="EC" id="3.2.1.52"/>
    </reaction>
</comment>
<evidence type="ECO:0000256" key="2">
    <source>
        <dbReference type="ARBA" id="ARBA00006285"/>
    </source>
</evidence>
<dbReference type="SUPFAM" id="SSF51445">
    <property type="entry name" value="(Trans)glycosidases"/>
    <property type="match status" value="1"/>
</dbReference>
<keyword evidence="11" id="KW-1185">Reference proteome</keyword>
<dbReference type="GO" id="GO:0030247">
    <property type="term" value="F:polysaccharide binding"/>
    <property type="evidence" value="ECO:0007669"/>
    <property type="project" value="InterPro"/>
</dbReference>
<dbReference type="InterPro" id="IPR017853">
    <property type="entry name" value="GH"/>
</dbReference>
<dbReference type="InterPro" id="IPR004867">
    <property type="entry name" value="CHB_C_dom"/>
</dbReference>
<dbReference type="InterPro" id="IPR008965">
    <property type="entry name" value="CBM2/CBM3_carb-bd_dom_sf"/>
</dbReference>
<keyword evidence="5" id="KW-0326">Glycosidase</keyword>
<dbReference type="InterPro" id="IPR012291">
    <property type="entry name" value="CBM2_carb-bd_dom_sf"/>
</dbReference>
<dbReference type="PANTHER" id="PTHR22600">
    <property type="entry name" value="BETA-HEXOSAMINIDASE"/>
    <property type="match status" value="1"/>
</dbReference>
<dbReference type="SUPFAM" id="SSF55545">
    <property type="entry name" value="beta-N-acetylhexosaminidase-like domain"/>
    <property type="match status" value="1"/>
</dbReference>
<dbReference type="AlphaFoldDB" id="A0AA51RS96"/>
<evidence type="ECO:0000256" key="8">
    <source>
        <dbReference type="PIRSR" id="PIRSR625705-1"/>
    </source>
</evidence>
<dbReference type="Gene3D" id="2.60.40.10">
    <property type="entry name" value="Immunoglobulins"/>
    <property type="match status" value="1"/>
</dbReference>
<dbReference type="SUPFAM" id="SSF81296">
    <property type="entry name" value="E set domains"/>
    <property type="match status" value="1"/>
</dbReference>
<dbReference type="PANTHER" id="PTHR22600:SF57">
    <property type="entry name" value="BETA-N-ACETYLHEXOSAMINIDASE"/>
    <property type="match status" value="1"/>
</dbReference>
<dbReference type="SMART" id="SM01081">
    <property type="entry name" value="CHB_HEX"/>
    <property type="match status" value="1"/>
</dbReference>
<accession>A0AA51RS96</accession>
<name>A0AA51RS96_9GAMM</name>
<evidence type="ECO:0000313" key="11">
    <source>
        <dbReference type="Proteomes" id="UP001239782"/>
    </source>
</evidence>
<dbReference type="SUPFAM" id="SSF49384">
    <property type="entry name" value="Carbohydrate-binding domain"/>
    <property type="match status" value="1"/>
</dbReference>
<dbReference type="Pfam" id="PF03174">
    <property type="entry name" value="CHB_HEX_C"/>
    <property type="match status" value="1"/>
</dbReference>
<dbReference type="Gene3D" id="3.20.20.80">
    <property type="entry name" value="Glycosidases"/>
    <property type="match status" value="1"/>
</dbReference>
<dbReference type="Gene3D" id="2.60.40.290">
    <property type="match status" value="1"/>
</dbReference>
<proteinExistence type="inferred from homology"/>
<evidence type="ECO:0000256" key="3">
    <source>
        <dbReference type="ARBA" id="ARBA00012663"/>
    </source>
</evidence>
<dbReference type="GO" id="GO:0005975">
    <property type="term" value="P:carbohydrate metabolic process"/>
    <property type="evidence" value="ECO:0007669"/>
    <property type="project" value="InterPro"/>
</dbReference>
<dbReference type="GO" id="GO:0004563">
    <property type="term" value="F:beta-N-acetylhexosaminidase activity"/>
    <property type="evidence" value="ECO:0007669"/>
    <property type="project" value="UniProtKB-EC"/>
</dbReference>
<dbReference type="EMBL" id="CP133548">
    <property type="protein sequence ID" value="WMS86655.1"/>
    <property type="molecule type" value="Genomic_DNA"/>
</dbReference>
<dbReference type="Pfam" id="PF02838">
    <property type="entry name" value="Glyco_hydro_20b"/>
    <property type="match status" value="1"/>
</dbReference>